<keyword evidence="7" id="KW-1185">Reference proteome</keyword>
<keyword evidence="2" id="KW-0805">Transcription regulation</keyword>
<evidence type="ECO:0000256" key="1">
    <source>
        <dbReference type="ARBA" id="ARBA00009437"/>
    </source>
</evidence>
<dbReference type="AlphaFoldDB" id="A0A1G8NT23"/>
<accession>A0A1G8NT23</accession>
<reference evidence="6 7" key="1">
    <citation type="submission" date="2016-10" db="EMBL/GenBank/DDBJ databases">
        <authorList>
            <person name="de Groot N.N."/>
        </authorList>
    </citation>
    <scope>NUCLEOTIDE SEQUENCE [LARGE SCALE GENOMIC DNA]</scope>
    <source>
        <strain evidence="6 7">DSM 5885</strain>
    </source>
</reference>
<dbReference type="InterPro" id="IPR036388">
    <property type="entry name" value="WH-like_DNA-bd_sf"/>
</dbReference>
<dbReference type="InterPro" id="IPR050389">
    <property type="entry name" value="LysR-type_TF"/>
</dbReference>
<dbReference type="PANTHER" id="PTHR30118:SF15">
    <property type="entry name" value="TRANSCRIPTIONAL REGULATORY PROTEIN"/>
    <property type="match status" value="1"/>
</dbReference>
<dbReference type="GO" id="GO:0003700">
    <property type="term" value="F:DNA-binding transcription factor activity"/>
    <property type="evidence" value="ECO:0007669"/>
    <property type="project" value="InterPro"/>
</dbReference>
<gene>
    <name evidence="6" type="ORF">SAMN05660652_04106</name>
</gene>
<sequence>MMTRVSDALPQLLDANLLQLFVVLYDTRRVTRAAEQLNMAQPTVSIWLSRLRQQLNDPLFVRTPSGMQPTPVAEALIPTAREALNSLRRLSHWDAQFEPATAERRFCIAMSDVANITLLPKILEHVRTVAPHITLKAVRIDKQTAQAMESGEVDLAIGLLPELGKGFYQQSLFSQDWICLVAPQHPRIRDSLTLAAYEREAHIDVIPGTGHRLLSTAVESKGIARRVVLQLPGYLGLSVITRTTDLIATLPRQMGETLAGIGELSVFACPFFIPSFVAKQHWHARVHHDAANRWLRGICAELLQKK</sequence>
<keyword evidence="3" id="KW-0238">DNA-binding</keyword>
<protein>
    <submittedName>
        <fullName evidence="6">Transcriptional regulator, LysR family</fullName>
    </submittedName>
</protein>
<evidence type="ECO:0000259" key="5">
    <source>
        <dbReference type="PROSITE" id="PS50931"/>
    </source>
</evidence>
<dbReference type="GO" id="GO:0003677">
    <property type="term" value="F:DNA binding"/>
    <property type="evidence" value="ECO:0007669"/>
    <property type="project" value="UniProtKB-KW"/>
</dbReference>
<keyword evidence="4" id="KW-0804">Transcription</keyword>
<dbReference type="SUPFAM" id="SSF53850">
    <property type="entry name" value="Periplasmic binding protein-like II"/>
    <property type="match status" value="1"/>
</dbReference>
<evidence type="ECO:0000313" key="7">
    <source>
        <dbReference type="Proteomes" id="UP000198607"/>
    </source>
</evidence>
<dbReference type="InterPro" id="IPR000847">
    <property type="entry name" value="LysR_HTH_N"/>
</dbReference>
<proteinExistence type="inferred from homology"/>
<feature type="domain" description="HTH lysR-type" evidence="5">
    <location>
        <begin position="13"/>
        <end position="70"/>
    </location>
</feature>
<comment type="similarity">
    <text evidence="1">Belongs to the LysR transcriptional regulatory family.</text>
</comment>
<dbReference type="Gene3D" id="3.40.190.10">
    <property type="entry name" value="Periplasmic binding protein-like II"/>
    <property type="match status" value="2"/>
</dbReference>
<dbReference type="RefSeq" id="WP_245715623.1">
    <property type="nucleotide sequence ID" value="NZ_FNCY01000035.1"/>
</dbReference>
<dbReference type="PANTHER" id="PTHR30118">
    <property type="entry name" value="HTH-TYPE TRANSCRIPTIONAL REGULATOR LEUO-RELATED"/>
    <property type="match status" value="1"/>
</dbReference>
<dbReference type="PRINTS" id="PR00039">
    <property type="entry name" value="HTHLYSR"/>
</dbReference>
<dbReference type="Gene3D" id="1.10.10.10">
    <property type="entry name" value="Winged helix-like DNA-binding domain superfamily/Winged helix DNA-binding domain"/>
    <property type="match status" value="1"/>
</dbReference>
<dbReference type="InterPro" id="IPR036390">
    <property type="entry name" value="WH_DNA-bd_sf"/>
</dbReference>
<dbReference type="PROSITE" id="PS50931">
    <property type="entry name" value="HTH_LYSR"/>
    <property type="match status" value="1"/>
</dbReference>
<evidence type="ECO:0000256" key="2">
    <source>
        <dbReference type="ARBA" id="ARBA00023015"/>
    </source>
</evidence>
<evidence type="ECO:0000256" key="4">
    <source>
        <dbReference type="ARBA" id="ARBA00023163"/>
    </source>
</evidence>
<evidence type="ECO:0000256" key="3">
    <source>
        <dbReference type="ARBA" id="ARBA00023125"/>
    </source>
</evidence>
<organism evidence="6 7">
    <name type="scientific">Propionivibrio dicarboxylicus</name>
    <dbReference type="NCBI Taxonomy" id="83767"/>
    <lineage>
        <taxon>Bacteria</taxon>
        <taxon>Pseudomonadati</taxon>
        <taxon>Pseudomonadota</taxon>
        <taxon>Betaproteobacteria</taxon>
        <taxon>Rhodocyclales</taxon>
        <taxon>Rhodocyclaceae</taxon>
        <taxon>Propionivibrio</taxon>
    </lineage>
</organism>
<dbReference type="CDD" id="cd08459">
    <property type="entry name" value="PBP2_DntR_NahR_LinR_like"/>
    <property type="match status" value="1"/>
</dbReference>
<name>A0A1G8NT23_9RHOO</name>
<dbReference type="EMBL" id="FNCY01000035">
    <property type="protein sequence ID" value="SDI83389.1"/>
    <property type="molecule type" value="Genomic_DNA"/>
</dbReference>
<dbReference type="Pfam" id="PF00126">
    <property type="entry name" value="HTH_1"/>
    <property type="match status" value="1"/>
</dbReference>
<dbReference type="InterPro" id="IPR005119">
    <property type="entry name" value="LysR_subst-bd"/>
</dbReference>
<dbReference type="STRING" id="83767.SAMN05660652_04106"/>
<dbReference type="Proteomes" id="UP000198607">
    <property type="component" value="Unassembled WGS sequence"/>
</dbReference>
<evidence type="ECO:0000313" key="6">
    <source>
        <dbReference type="EMBL" id="SDI83389.1"/>
    </source>
</evidence>
<dbReference type="Pfam" id="PF03466">
    <property type="entry name" value="LysR_substrate"/>
    <property type="match status" value="1"/>
</dbReference>
<dbReference type="SUPFAM" id="SSF46785">
    <property type="entry name" value="Winged helix' DNA-binding domain"/>
    <property type="match status" value="1"/>
</dbReference>